<proteinExistence type="predicted"/>
<organism evidence="1 2">
    <name type="scientific">Psophocarpus tetragonolobus</name>
    <name type="common">Winged bean</name>
    <name type="synonym">Dolichos tetragonolobus</name>
    <dbReference type="NCBI Taxonomy" id="3891"/>
    <lineage>
        <taxon>Eukaryota</taxon>
        <taxon>Viridiplantae</taxon>
        <taxon>Streptophyta</taxon>
        <taxon>Embryophyta</taxon>
        <taxon>Tracheophyta</taxon>
        <taxon>Spermatophyta</taxon>
        <taxon>Magnoliopsida</taxon>
        <taxon>eudicotyledons</taxon>
        <taxon>Gunneridae</taxon>
        <taxon>Pentapetalae</taxon>
        <taxon>rosids</taxon>
        <taxon>fabids</taxon>
        <taxon>Fabales</taxon>
        <taxon>Fabaceae</taxon>
        <taxon>Papilionoideae</taxon>
        <taxon>50 kb inversion clade</taxon>
        <taxon>NPAAA clade</taxon>
        <taxon>indigoferoid/millettioid clade</taxon>
        <taxon>Phaseoleae</taxon>
        <taxon>Psophocarpus</taxon>
    </lineage>
</organism>
<reference evidence="1 2" key="1">
    <citation type="submission" date="2024-01" db="EMBL/GenBank/DDBJ databases">
        <title>The genomes of 5 underutilized Papilionoideae crops provide insights into root nodulation and disease resistanc.</title>
        <authorList>
            <person name="Jiang F."/>
        </authorList>
    </citation>
    <scope>NUCLEOTIDE SEQUENCE [LARGE SCALE GENOMIC DNA]</scope>
    <source>
        <strain evidence="1">DUOXIRENSHENG_FW03</strain>
        <tissue evidence="1">Leaves</tissue>
    </source>
</reference>
<evidence type="ECO:0000313" key="1">
    <source>
        <dbReference type="EMBL" id="KAK7410038.1"/>
    </source>
</evidence>
<dbReference type="Proteomes" id="UP001386955">
    <property type="component" value="Unassembled WGS sequence"/>
</dbReference>
<gene>
    <name evidence="1" type="ORF">VNO78_00514</name>
</gene>
<keyword evidence="2" id="KW-1185">Reference proteome</keyword>
<accession>A0AAN9T0G6</accession>
<dbReference type="EMBL" id="JAYMYS010000001">
    <property type="protein sequence ID" value="KAK7410038.1"/>
    <property type="molecule type" value="Genomic_DNA"/>
</dbReference>
<evidence type="ECO:0000313" key="2">
    <source>
        <dbReference type="Proteomes" id="UP001386955"/>
    </source>
</evidence>
<comment type="caution">
    <text evidence="1">The sequence shown here is derived from an EMBL/GenBank/DDBJ whole genome shotgun (WGS) entry which is preliminary data.</text>
</comment>
<protein>
    <submittedName>
        <fullName evidence="1">Uncharacterized protein</fullName>
    </submittedName>
</protein>
<dbReference type="AlphaFoldDB" id="A0AAN9T0G6"/>
<sequence>MVTIPLTETCTAEILPESVIPLNPLLSVKSETDIKQLQWRGVEKRKLKGIVSVKRHLDTWRIQQGL</sequence>
<name>A0AAN9T0G6_PSOTE</name>